<reference evidence="3" key="1">
    <citation type="submission" date="2021-02" db="EMBL/GenBank/DDBJ databases">
        <authorList>
            <person name="Syme A R."/>
            <person name="Syme A R."/>
            <person name="Moolhuijzen P."/>
        </authorList>
    </citation>
    <scope>NUCLEOTIDE SEQUENCE</scope>
    <source>
        <strain evidence="3">W1-1</strain>
    </source>
</reference>
<dbReference type="Proteomes" id="UP000472372">
    <property type="component" value="Chromosome 7"/>
</dbReference>
<feature type="transmembrane region" description="Helical" evidence="2">
    <location>
        <begin position="115"/>
        <end position="138"/>
    </location>
</feature>
<feature type="transmembrane region" description="Helical" evidence="2">
    <location>
        <begin position="150"/>
        <end position="174"/>
    </location>
</feature>
<feature type="transmembrane region" description="Helical" evidence="2">
    <location>
        <begin position="28"/>
        <end position="47"/>
    </location>
</feature>
<dbReference type="AlphaFoldDB" id="A0A6S6WD22"/>
<evidence type="ECO:0000256" key="2">
    <source>
        <dbReference type="SAM" id="Phobius"/>
    </source>
</evidence>
<gene>
    <name evidence="3" type="ORF">PTTW11_08152</name>
</gene>
<dbReference type="PANTHER" id="PTHR42029">
    <property type="entry name" value="AN04G07800"/>
    <property type="match status" value="1"/>
</dbReference>
<feature type="transmembrane region" description="Helical" evidence="2">
    <location>
        <begin position="225"/>
        <end position="244"/>
    </location>
</feature>
<evidence type="ECO:0000313" key="4">
    <source>
        <dbReference type="Proteomes" id="UP000472372"/>
    </source>
</evidence>
<dbReference type="EMBL" id="HG992983">
    <property type="protein sequence ID" value="CAE7195448.1"/>
    <property type="molecule type" value="Genomic_DNA"/>
</dbReference>
<name>A0A6S6WD22_9PLEO</name>
<dbReference type="PANTHER" id="PTHR42029:SF3">
    <property type="entry name" value="AN04G07800"/>
    <property type="match status" value="1"/>
</dbReference>
<keyword evidence="2" id="KW-0812">Transmembrane</keyword>
<evidence type="ECO:0000313" key="3">
    <source>
        <dbReference type="EMBL" id="CAE7195448.1"/>
    </source>
</evidence>
<evidence type="ECO:0000256" key="1">
    <source>
        <dbReference type="SAM" id="MobiDB-lite"/>
    </source>
</evidence>
<protein>
    <submittedName>
        <fullName evidence="3">Uncharacterized protein</fullName>
    </submittedName>
</protein>
<feature type="region of interest" description="Disordered" evidence="1">
    <location>
        <begin position="426"/>
        <end position="450"/>
    </location>
</feature>
<keyword evidence="2" id="KW-0472">Membrane</keyword>
<organism evidence="3 4">
    <name type="scientific">Pyrenophora teres f. teres</name>
    <dbReference type="NCBI Taxonomy" id="97479"/>
    <lineage>
        <taxon>Eukaryota</taxon>
        <taxon>Fungi</taxon>
        <taxon>Dikarya</taxon>
        <taxon>Ascomycota</taxon>
        <taxon>Pezizomycotina</taxon>
        <taxon>Dothideomycetes</taxon>
        <taxon>Pleosporomycetidae</taxon>
        <taxon>Pleosporales</taxon>
        <taxon>Pleosporineae</taxon>
        <taxon>Pleosporaceae</taxon>
        <taxon>Pyrenophora</taxon>
    </lineage>
</organism>
<feature type="compositionally biased region" description="Polar residues" evidence="1">
    <location>
        <begin position="432"/>
        <end position="441"/>
    </location>
</feature>
<proteinExistence type="predicted"/>
<keyword evidence="2" id="KW-1133">Transmembrane helix</keyword>
<accession>A0A6S6WD22</accession>
<sequence>MSPIPDMEWKKHKAVPKPSDPEELILEAWAQGYLVGALVIMSFITLANMRRGVLLHKASQPSLTYAMTTADFSPVDPTRSESTLPPYTNPHTDSCQLILGLWQSFWLFFPNPVHAWWLSVAAIFLNASWSLHNVIAWMKIKPFFSQPVSYIFIGTVILAQPYWVLEIYANFAYFHGVNKLFLHTRPYEALCRDPWWIFTTIYLFWVIKSQYELSIKEIIRISPRFGIMLLSMVLSIIFIVLDILCVTKAIGLPGPTGINPFWKFAFVFKCLTDSVVLDDFKVALDRLRAFRISRLGSFSGDMSDSRSRNGNNLVATWEDMEREANALQNVRSPDGDYIHSSNFPFKPKRARKAHKDSVISPDQYYVRDSNAGLEPEDIVPSALEDRPIGHIDDAHPVQKKQHLFIDDIFDPKKRDMIAENDYAEAMREMQRESVSTPGASDSTRRSIPPG</sequence>